<dbReference type="EMBL" id="CP089276">
    <property type="protein sequence ID" value="USP76892.1"/>
    <property type="molecule type" value="Genomic_DNA"/>
</dbReference>
<name>A0A9Q8Z770_CURCL</name>
<gene>
    <name evidence="3" type="ORF">yc1106_04166</name>
</gene>
<dbReference type="AlphaFoldDB" id="A0A9Q8Z770"/>
<proteinExistence type="predicted"/>
<dbReference type="VEuPathDB" id="FungiDB:yc1106_04166"/>
<evidence type="ECO:0000313" key="4">
    <source>
        <dbReference type="Proteomes" id="UP001056012"/>
    </source>
</evidence>
<keyword evidence="1" id="KW-0175">Coiled coil</keyword>
<feature type="coiled-coil region" evidence="1">
    <location>
        <begin position="615"/>
        <end position="656"/>
    </location>
</feature>
<organism evidence="3 4">
    <name type="scientific">Curvularia clavata</name>
    <dbReference type="NCBI Taxonomy" id="95742"/>
    <lineage>
        <taxon>Eukaryota</taxon>
        <taxon>Fungi</taxon>
        <taxon>Dikarya</taxon>
        <taxon>Ascomycota</taxon>
        <taxon>Pezizomycotina</taxon>
        <taxon>Dothideomycetes</taxon>
        <taxon>Pleosporomycetidae</taxon>
        <taxon>Pleosporales</taxon>
        <taxon>Pleosporineae</taxon>
        <taxon>Pleosporaceae</taxon>
        <taxon>Curvularia</taxon>
    </lineage>
</organism>
<dbReference type="OrthoDB" id="3915128at2759"/>
<evidence type="ECO:0000256" key="2">
    <source>
        <dbReference type="SAM" id="MobiDB-lite"/>
    </source>
</evidence>
<reference evidence="3" key="1">
    <citation type="submission" date="2021-12" db="EMBL/GenBank/DDBJ databases">
        <title>Curvularia clavata genome.</title>
        <authorList>
            <person name="Cao Y."/>
        </authorList>
    </citation>
    <scope>NUCLEOTIDE SEQUENCE</scope>
    <source>
        <strain evidence="3">Yc1106</strain>
    </source>
</reference>
<accession>A0A9Q8Z770</accession>
<evidence type="ECO:0000313" key="3">
    <source>
        <dbReference type="EMBL" id="USP76892.1"/>
    </source>
</evidence>
<evidence type="ECO:0000256" key="1">
    <source>
        <dbReference type="SAM" id="Coils"/>
    </source>
</evidence>
<dbReference type="Proteomes" id="UP001056012">
    <property type="component" value="Chromosome 3"/>
</dbReference>
<protein>
    <submittedName>
        <fullName evidence="3">Uncharacterized protein</fullName>
    </submittedName>
</protein>
<sequence length="659" mass="74839">MASTMMPNPIRMDLLYRLRWNLLTDVHNTEIVLGIENEETIVPLFDHALADADLGVPSLSHIEVNSRECLEKFYLSYDSDGDLEMGGYRPPPPLIIKNEDGRSITLRQFVTEVHAYLNEHLEEVKKAQWVRAAEPWSENLLFFRRAFPRRDDDGNIIVNVEMMGHAADAETRDKMWAHQLRTAREGQHPLTRKRPGALPAQPDLIASPWRGSIAAVGCTGLLALVGRSRPGTFLRCAAFFSTVDLTYTAAELYGRREVNRGVFKMDKITPEPGKLWERSKHWTTEDATLAGGGLGVLMALNPRALPGAHGFSRFFGAATVGCALGYQVGHSFLVRINPRLLDLLDSSDKAIRVSLYERLRNNDEAKSSLSVAGKFALKYYTSPYLRILRDPLHLGRTGEAGGMASGRQRAHPSRSSPHSPALESSLQADANKFALIQVEFKSKDLAGPDMEAGYRAYRDDFQSRDESSIRDWLERIQSLKKQTGTELHVLWKELALKEHEFYLQHDETREKDVFRRELQLLNNMTSDLVARYAILEYYEADANKQLQQMRQTDSIPPAPVIAHEATQHSEVAAQNEYRGPQIVAELVRLNWSRQKEVLYHLEHTISQYEALPTEGMGASEQIKQVKQNAEDLRRNIEATERLLRWFETEIRKADEQVTK</sequence>
<feature type="region of interest" description="Disordered" evidence="2">
    <location>
        <begin position="398"/>
        <end position="423"/>
    </location>
</feature>
<keyword evidence="4" id="KW-1185">Reference proteome</keyword>